<dbReference type="SUPFAM" id="SSF52540">
    <property type="entry name" value="P-loop containing nucleoside triphosphate hydrolases"/>
    <property type="match status" value="1"/>
</dbReference>
<dbReference type="GO" id="GO:0033065">
    <property type="term" value="C:Rad51C-XRCC3 complex"/>
    <property type="evidence" value="ECO:0007669"/>
    <property type="project" value="TreeGrafter"/>
</dbReference>
<dbReference type="PANTHER" id="PTHR46487:SF1">
    <property type="entry name" value="DNA REPAIR PROTEIN XRCC3"/>
    <property type="match status" value="1"/>
</dbReference>
<protein>
    <submittedName>
        <fullName evidence="1">Uncharacterized protein</fullName>
    </submittedName>
</protein>
<dbReference type="EMBL" id="KI925500">
    <property type="protein sequence ID" value="ETW51125.1"/>
    <property type="molecule type" value="Genomic_DNA"/>
</dbReference>
<dbReference type="InterPro" id="IPR027417">
    <property type="entry name" value="P-loop_NTPase"/>
</dbReference>
<dbReference type="GO" id="GO:0000400">
    <property type="term" value="F:four-way junction DNA binding"/>
    <property type="evidence" value="ECO:0007669"/>
    <property type="project" value="TreeGrafter"/>
</dbReference>
<accession>A0A024WWL2</accession>
<dbReference type="GO" id="GO:0000722">
    <property type="term" value="P:telomere maintenance via recombination"/>
    <property type="evidence" value="ECO:0007669"/>
    <property type="project" value="TreeGrafter"/>
</dbReference>
<dbReference type="GO" id="GO:0071140">
    <property type="term" value="P:resolution of mitotic recombination intermediates"/>
    <property type="evidence" value="ECO:0007669"/>
    <property type="project" value="TreeGrafter"/>
</dbReference>
<dbReference type="Gene3D" id="3.40.50.300">
    <property type="entry name" value="P-loop containing nucleotide triphosphate hydrolases"/>
    <property type="match status" value="1"/>
</dbReference>
<reference evidence="1 2" key="1">
    <citation type="submission" date="2013-02" db="EMBL/GenBank/DDBJ databases">
        <title>The Genome Annotation of Plasmodium falciparum MaliPS096_E11.</title>
        <authorList>
            <consortium name="The Broad Institute Genome Sequencing Platform"/>
            <consortium name="The Broad Institute Genome Sequencing Center for Infectious Disease"/>
            <person name="Neafsey D."/>
            <person name="Hoffman S."/>
            <person name="Volkman S."/>
            <person name="Rosenthal P."/>
            <person name="Walker B."/>
            <person name="Young S.K."/>
            <person name="Zeng Q."/>
            <person name="Gargeya S."/>
            <person name="Fitzgerald M."/>
            <person name="Haas B."/>
            <person name="Abouelleil A."/>
            <person name="Allen A.W."/>
            <person name="Alvarado L."/>
            <person name="Arachchi H.M."/>
            <person name="Berlin A.M."/>
            <person name="Chapman S.B."/>
            <person name="Gainer-Dewar J."/>
            <person name="Goldberg J."/>
            <person name="Griggs A."/>
            <person name="Gujja S."/>
            <person name="Hansen M."/>
            <person name="Howarth C."/>
            <person name="Imamovic A."/>
            <person name="Ireland A."/>
            <person name="Larimer J."/>
            <person name="McCowan C."/>
            <person name="Murphy C."/>
            <person name="Pearson M."/>
            <person name="Poon T.W."/>
            <person name="Priest M."/>
            <person name="Roberts A."/>
            <person name="Saif S."/>
            <person name="Shea T."/>
            <person name="Sisk P."/>
            <person name="Sykes S."/>
            <person name="Wortman J."/>
            <person name="Nusbaum C."/>
            <person name="Birren B."/>
        </authorList>
    </citation>
    <scope>NUCLEOTIDE SEQUENCE [LARGE SCALE GENOMIC DNA]</scope>
    <source>
        <strain evidence="1 2">MaliPS096_E11</strain>
    </source>
</reference>
<reference evidence="1 2" key="2">
    <citation type="submission" date="2013-02" db="EMBL/GenBank/DDBJ databases">
        <title>The Genome Sequence of Plasmodium falciparum MaliPS096_E11.</title>
        <authorList>
            <consortium name="The Broad Institute Genome Sequencing Platform"/>
            <consortium name="The Broad Institute Genome Sequencing Center for Infectious Disease"/>
            <person name="Neafsey D."/>
            <person name="Cheeseman I."/>
            <person name="Volkman S."/>
            <person name="Adams J."/>
            <person name="Walker B."/>
            <person name="Young S.K."/>
            <person name="Zeng Q."/>
            <person name="Gargeya S."/>
            <person name="Fitzgerald M."/>
            <person name="Haas B."/>
            <person name="Abouelleil A."/>
            <person name="Alvarado L."/>
            <person name="Arachchi H.M."/>
            <person name="Berlin A.M."/>
            <person name="Chapman S.B."/>
            <person name="Dewar J."/>
            <person name="Goldberg J."/>
            <person name="Griggs A."/>
            <person name="Gujja S."/>
            <person name="Hansen M."/>
            <person name="Howarth C."/>
            <person name="Imamovic A."/>
            <person name="Larimer J."/>
            <person name="McCowan C."/>
            <person name="Murphy C."/>
            <person name="Neiman D."/>
            <person name="Pearson M."/>
            <person name="Priest M."/>
            <person name="Roberts A."/>
            <person name="Saif S."/>
            <person name="Shea T."/>
            <person name="Sisk P."/>
            <person name="Sykes S."/>
            <person name="Wortman J."/>
            <person name="Nusbaum C."/>
            <person name="Birren B."/>
        </authorList>
    </citation>
    <scope>NUCLEOTIDE SEQUENCE [LARGE SCALE GENOMIC DNA]</scope>
    <source>
        <strain evidence="1 2">MaliPS096_E11</strain>
    </source>
</reference>
<dbReference type="OrthoDB" id="1861185at2759"/>
<evidence type="ECO:0000313" key="1">
    <source>
        <dbReference type="EMBL" id="ETW51125.1"/>
    </source>
</evidence>
<dbReference type="GO" id="GO:0005657">
    <property type="term" value="C:replication fork"/>
    <property type="evidence" value="ECO:0007669"/>
    <property type="project" value="TreeGrafter"/>
</dbReference>
<organism evidence="1 2">
    <name type="scientific">Plasmodium falciparum MaliPS096_E11</name>
    <dbReference type="NCBI Taxonomy" id="1036727"/>
    <lineage>
        <taxon>Eukaryota</taxon>
        <taxon>Sar</taxon>
        <taxon>Alveolata</taxon>
        <taxon>Apicomplexa</taxon>
        <taxon>Aconoidasida</taxon>
        <taxon>Haemosporida</taxon>
        <taxon>Plasmodiidae</taxon>
        <taxon>Plasmodium</taxon>
        <taxon>Plasmodium (Laverania)</taxon>
    </lineage>
</organism>
<sequence length="340" mass="41014">MKCRPVDTIFEASSFNKSKRKKLEFYDEKLNYFFENGVINYSLLEIVGECGTGKTQLALTICADELLNIYERRKKEKEKTNEQYNRDDKKRDIIFYIYVNRTFPIHRLIEIVESKIKQKKTNCYEYYKNTKEHHNKKSNGNNVYCEEDVINFEDMTHDERVPVDYYELKETEYLLKKNLVKSVLKNLYIYKINDEKDFFCLFEKDIFYILKYYNISILVIDSLNFIFRGMEEQFDSNKKKQFFIKISLLLKKIAYEHNFFVFLINSTNNKKDYLDFSYDITNSMINSSCSNTVIYLKKIKTYNSIRRTMSIKYSEFLVKYKLMNFQITQEGFHISGEINK</sequence>
<dbReference type="PANTHER" id="PTHR46487">
    <property type="entry name" value="DNA REPAIR PROTEIN XRCC3"/>
    <property type="match status" value="1"/>
</dbReference>
<dbReference type="AlphaFoldDB" id="A0A024WWL2"/>
<dbReference type="Proteomes" id="UP000030699">
    <property type="component" value="Unassembled WGS sequence"/>
</dbReference>
<dbReference type="GO" id="GO:0090656">
    <property type="term" value="P:t-circle formation"/>
    <property type="evidence" value="ECO:0007669"/>
    <property type="project" value="TreeGrafter"/>
</dbReference>
<proteinExistence type="predicted"/>
<evidence type="ECO:0000313" key="2">
    <source>
        <dbReference type="Proteomes" id="UP000030699"/>
    </source>
</evidence>
<gene>
    <name evidence="1" type="ORF">PFMALIP_00838</name>
</gene>
<name>A0A024WWL2_PLAFA</name>
<dbReference type="GO" id="GO:0045003">
    <property type="term" value="P:double-strand break repair via synthesis-dependent strand annealing"/>
    <property type="evidence" value="ECO:0007669"/>
    <property type="project" value="TreeGrafter"/>
</dbReference>